<dbReference type="EMBL" id="CP000950">
    <property type="protein sequence ID" value="ACA68362.1"/>
    <property type="molecule type" value="Genomic_DNA"/>
</dbReference>
<reference evidence="1" key="1">
    <citation type="submission" date="2008-02" db="EMBL/GenBank/DDBJ databases">
        <title>Complete sequence of Yersinia pseudotuberculosis YPIII.</title>
        <authorList>
            <consortium name="US DOE Joint Genome Institute"/>
            <person name="Challacombe J.F."/>
            <person name="Bruce D."/>
            <person name="Detter J.C."/>
            <person name="Green L."/>
            <person name="Land M."/>
            <person name="Munk C."/>
            <person name="Lindler L.E."/>
            <person name="Nikolich M.P."/>
            <person name="Brettin T."/>
        </authorList>
    </citation>
    <scope>NUCLEOTIDE SEQUENCE</scope>
    <source>
        <strain evidence="1">YPIII</strain>
    </source>
</reference>
<proteinExistence type="predicted"/>
<sequence length="50" mass="5537">MLLAKSMVFSGCMLIQRLYSGHFNGDDIGQLNERQKNTLLLIGGCFDSNS</sequence>
<dbReference type="KEGG" id="ypy:YPK_2075"/>
<gene>
    <name evidence="1" type="ordered locus">YPK_2075</name>
</gene>
<name>A0A0H3B4T0_YERPY</name>
<organism evidence="1">
    <name type="scientific">Yersinia pseudotuberculosis serotype O:3 (strain YPIII)</name>
    <dbReference type="NCBI Taxonomy" id="502800"/>
    <lineage>
        <taxon>Bacteria</taxon>
        <taxon>Pseudomonadati</taxon>
        <taxon>Pseudomonadota</taxon>
        <taxon>Gammaproteobacteria</taxon>
        <taxon>Enterobacterales</taxon>
        <taxon>Yersiniaceae</taxon>
        <taxon>Yersinia</taxon>
    </lineage>
</organism>
<protein>
    <submittedName>
        <fullName evidence="1">Uncharacterized protein</fullName>
    </submittedName>
</protein>
<accession>A0A0H3B4T0</accession>
<dbReference type="AlphaFoldDB" id="A0A0H3B4T0"/>
<evidence type="ECO:0000313" key="1">
    <source>
        <dbReference type="EMBL" id="ACA68362.1"/>
    </source>
</evidence>